<comment type="caution">
    <text evidence="1">The sequence shown here is derived from an EMBL/GenBank/DDBJ whole genome shotgun (WGS) entry which is preliminary data.</text>
</comment>
<dbReference type="EMBL" id="JAGINU010000001">
    <property type="protein sequence ID" value="MBP2366395.1"/>
    <property type="molecule type" value="Genomic_DNA"/>
</dbReference>
<organism evidence="1 2">
    <name type="scientific">Pseudonocardia parietis</name>
    <dbReference type="NCBI Taxonomy" id="570936"/>
    <lineage>
        <taxon>Bacteria</taxon>
        <taxon>Bacillati</taxon>
        <taxon>Actinomycetota</taxon>
        <taxon>Actinomycetes</taxon>
        <taxon>Pseudonocardiales</taxon>
        <taxon>Pseudonocardiaceae</taxon>
        <taxon>Pseudonocardia</taxon>
    </lineage>
</organism>
<proteinExistence type="predicted"/>
<evidence type="ECO:0000313" key="1">
    <source>
        <dbReference type="EMBL" id="MBP2366395.1"/>
    </source>
</evidence>
<name>A0ABS4VR37_9PSEU</name>
<dbReference type="Proteomes" id="UP001519295">
    <property type="component" value="Unassembled WGS sequence"/>
</dbReference>
<gene>
    <name evidence="1" type="ORF">JOF36_002091</name>
</gene>
<keyword evidence="2" id="KW-1185">Reference proteome</keyword>
<reference evidence="1 2" key="1">
    <citation type="submission" date="2021-03" db="EMBL/GenBank/DDBJ databases">
        <title>Sequencing the genomes of 1000 actinobacteria strains.</title>
        <authorList>
            <person name="Klenk H.-P."/>
        </authorList>
    </citation>
    <scope>NUCLEOTIDE SEQUENCE [LARGE SCALE GENOMIC DNA]</scope>
    <source>
        <strain evidence="1 2">DSM 45256</strain>
    </source>
</reference>
<protein>
    <submittedName>
        <fullName evidence="1">Na+/melibiose symporter-like transporter</fullName>
    </submittedName>
</protein>
<sequence>MPFAIVAVLLFTVPDVDDTTMVIYSTSPFPPTTSR</sequence>
<evidence type="ECO:0000313" key="2">
    <source>
        <dbReference type="Proteomes" id="UP001519295"/>
    </source>
</evidence>
<accession>A0ABS4VR37</accession>